<evidence type="ECO:0000313" key="3">
    <source>
        <dbReference type="EMBL" id="PZC70440.1"/>
    </source>
</evidence>
<dbReference type="Proteomes" id="UP000249218">
    <property type="component" value="Unassembled WGS sequence"/>
</dbReference>
<dbReference type="InterPro" id="IPR043502">
    <property type="entry name" value="DNA/RNA_pol_sf"/>
</dbReference>
<name>A0A2W1BC01_HELAM</name>
<reference evidence="3 4" key="1">
    <citation type="journal article" date="2017" name="BMC Biol.">
        <title>Genomic innovations, transcriptional plasticity and gene loss underlying the evolution and divergence of two highly polyphagous and invasive Helicoverpa pest species.</title>
        <authorList>
            <person name="Pearce S.L."/>
            <person name="Clarke D.F."/>
            <person name="East P.D."/>
            <person name="Elfekih S."/>
            <person name="Gordon K.H."/>
            <person name="Jermiin L.S."/>
            <person name="McGaughran A."/>
            <person name="Oakeshott J.G."/>
            <person name="Papanikolaou A."/>
            <person name="Perera O.P."/>
            <person name="Rane R.V."/>
            <person name="Richards S."/>
            <person name="Tay W.T."/>
            <person name="Walsh T.K."/>
            <person name="Anderson A."/>
            <person name="Anderson C.J."/>
            <person name="Asgari S."/>
            <person name="Board P.G."/>
            <person name="Bretschneider A."/>
            <person name="Campbell P.M."/>
            <person name="Chertemps T."/>
            <person name="Christeller J.T."/>
            <person name="Coppin C.W."/>
            <person name="Downes S.J."/>
            <person name="Duan G."/>
            <person name="Farnsworth C.A."/>
            <person name="Good R.T."/>
            <person name="Han L.B."/>
            <person name="Han Y.C."/>
            <person name="Hatje K."/>
            <person name="Horne I."/>
            <person name="Huang Y.P."/>
            <person name="Hughes D.S."/>
            <person name="Jacquin-Joly E."/>
            <person name="James W."/>
            <person name="Jhangiani S."/>
            <person name="Kollmar M."/>
            <person name="Kuwar S.S."/>
            <person name="Li S."/>
            <person name="Liu N.Y."/>
            <person name="Maibeche M.T."/>
            <person name="Miller J.R."/>
            <person name="Montagne N."/>
            <person name="Perry T."/>
            <person name="Qu J."/>
            <person name="Song S.V."/>
            <person name="Sutton G.G."/>
            <person name="Vogel H."/>
            <person name="Walenz B.P."/>
            <person name="Xu W."/>
            <person name="Zhang H.J."/>
            <person name="Zou Z."/>
            <person name="Batterham P."/>
            <person name="Edwards O.R."/>
            <person name="Feyereisen R."/>
            <person name="Gibbs R.A."/>
            <person name="Heckel D.G."/>
            <person name="McGrath A."/>
            <person name="Robin C."/>
            <person name="Scherer S.E."/>
            <person name="Worley K.C."/>
            <person name="Wu Y.D."/>
        </authorList>
    </citation>
    <scope>NUCLEOTIDE SEQUENCE [LARGE SCALE GENOMIC DNA]</scope>
    <source>
        <strain evidence="3">Harm_GR_Male_#8</strain>
        <tissue evidence="3">Whole organism</tissue>
    </source>
</reference>
<sequence length="858" mass="97858">MNMRYNCNAIMRTLFGIKKIQTESANAIRSLLNTTSTCLKSLENLSISTESSYANVSVVYLVVSKLDTESVKQWEQQVMMMNDELPTWNQLRDFLEYRFRTLEMIDTNGNRNAQQVKPTTKSKSFHASVEKEKENKSNIKSEAKPECPMCHEGHYLNQCQRFNQMTPKERQDFVQTSKLCFNCLAPTHAVVKCRRTFSCRKCGRRHHTMLHFERENQEPASNREQAAVGSPSEQQQERASITRGQVSRGSRTLAKDYLISMHVQVKEDELLKRFWEMEDEPNLIRKEMTNSEKECEELFDSTTVRDNEGRFIVRLPFATKEPKCQFGNTEERAIKRNKTEINIYHKLCSDKLREIDFPQEFVGCGHGSCSLDEHKSVLDKLYKNIVDVLCEAAKESKEINMRHKRGSPVCGWNKYVRDAHREARLGFQLWVLADRPTSGTVYDRMCETRRIFKSRLKFCQNKQDQVKMDVLAEQRASNNFGAFWKSTGKLEPRPGLAAEVGGVTDHEGIANLFRDYFKVSSPLGPSVSSINCVSHDRGHEPLLRFSAKQVKLVISSMSRGKSPGHDGLSIEHLKYAGVHMPRVLSLFYTMCISHSYLPADLIKCIVVPIVKNRTGDVSDLGNYRPISLATVMAKVFDSMLDSSLSKFITLHDAQFGFCPGLSTESAILAVKHTVKYYTDRRTPVHACFLDLSKAFDLVSYDVLWGKLRDRGVPKELLSILQYWYGGQTNRVKWCNAFSESYGLECGVRQGGLSSPRLFNLYINDLIAELSSMRVGCSINGVCCNNISYADDMVLLGPSPGSIIEMLKVCKCRESTLEIAINGTPIRRVNKFKYLGHFLTDDLSDHEDIERERRALAVR</sequence>
<dbReference type="Pfam" id="PF00078">
    <property type="entry name" value="RVT_1"/>
    <property type="match status" value="1"/>
</dbReference>
<keyword evidence="4" id="KW-1185">Reference proteome</keyword>
<dbReference type="AlphaFoldDB" id="A0A2W1BC01"/>
<dbReference type="PANTHER" id="PTHR19446">
    <property type="entry name" value="REVERSE TRANSCRIPTASES"/>
    <property type="match status" value="1"/>
</dbReference>
<gene>
    <name evidence="3" type="primary">HaOG216254</name>
    <name evidence="3" type="ORF">B5X24_HaOG216254</name>
</gene>
<protein>
    <recommendedName>
        <fullName evidence="2">Reverse transcriptase domain-containing protein</fullName>
    </recommendedName>
</protein>
<organism evidence="3 4">
    <name type="scientific">Helicoverpa armigera</name>
    <name type="common">Cotton bollworm</name>
    <name type="synonym">Heliothis armigera</name>
    <dbReference type="NCBI Taxonomy" id="29058"/>
    <lineage>
        <taxon>Eukaryota</taxon>
        <taxon>Metazoa</taxon>
        <taxon>Ecdysozoa</taxon>
        <taxon>Arthropoda</taxon>
        <taxon>Hexapoda</taxon>
        <taxon>Insecta</taxon>
        <taxon>Pterygota</taxon>
        <taxon>Neoptera</taxon>
        <taxon>Endopterygota</taxon>
        <taxon>Lepidoptera</taxon>
        <taxon>Glossata</taxon>
        <taxon>Ditrysia</taxon>
        <taxon>Noctuoidea</taxon>
        <taxon>Noctuidae</taxon>
        <taxon>Heliothinae</taxon>
        <taxon>Helicoverpa</taxon>
    </lineage>
</organism>
<feature type="region of interest" description="Disordered" evidence="1">
    <location>
        <begin position="213"/>
        <end position="247"/>
    </location>
</feature>
<proteinExistence type="predicted"/>
<evidence type="ECO:0000259" key="2">
    <source>
        <dbReference type="PROSITE" id="PS50878"/>
    </source>
</evidence>
<dbReference type="GO" id="GO:0071897">
    <property type="term" value="P:DNA biosynthetic process"/>
    <property type="evidence" value="ECO:0007669"/>
    <property type="project" value="UniProtKB-ARBA"/>
</dbReference>
<dbReference type="CDD" id="cd01650">
    <property type="entry name" value="RT_nLTR_like"/>
    <property type="match status" value="1"/>
</dbReference>
<feature type="compositionally biased region" description="Polar residues" evidence="1">
    <location>
        <begin position="231"/>
        <end position="247"/>
    </location>
</feature>
<dbReference type="PROSITE" id="PS50878">
    <property type="entry name" value="RT_POL"/>
    <property type="match status" value="1"/>
</dbReference>
<dbReference type="EMBL" id="KZ150625">
    <property type="protein sequence ID" value="PZC70440.1"/>
    <property type="molecule type" value="Genomic_DNA"/>
</dbReference>
<dbReference type="SUPFAM" id="SSF56672">
    <property type="entry name" value="DNA/RNA polymerases"/>
    <property type="match status" value="1"/>
</dbReference>
<feature type="compositionally biased region" description="Polar residues" evidence="1">
    <location>
        <begin position="113"/>
        <end position="122"/>
    </location>
</feature>
<feature type="domain" description="Reverse transcriptase" evidence="2">
    <location>
        <begin position="590"/>
        <end position="838"/>
    </location>
</feature>
<dbReference type="InterPro" id="IPR000477">
    <property type="entry name" value="RT_dom"/>
</dbReference>
<evidence type="ECO:0000313" key="4">
    <source>
        <dbReference type="Proteomes" id="UP000249218"/>
    </source>
</evidence>
<feature type="non-terminal residue" evidence="3">
    <location>
        <position position="858"/>
    </location>
</feature>
<dbReference type="OrthoDB" id="10014409at2759"/>
<evidence type="ECO:0000256" key="1">
    <source>
        <dbReference type="SAM" id="MobiDB-lite"/>
    </source>
</evidence>
<feature type="region of interest" description="Disordered" evidence="1">
    <location>
        <begin position="113"/>
        <end position="139"/>
    </location>
</feature>
<accession>A0A2W1BC01</accession>
<feature type="compositionally biased region" description="Basic and acidic residues" evidence="1">
    <location>
        <begin position="128"/>
        <end position="139"/>
    </location>
</feature>